<dbReference type="SUPFAM" id="SSF55031">
    <property type="entry name" value="Bacterial exopeptidase dimerisation domain"/>
    <property type="match status" value="1"/>
</dbReference>
<accession>A0A0R3BU94</accession>
<dbReference type="Gene3D" id="3.40.630.10">
    <property type="entry name" value="Zn peptidases"/>
    <property type="match status" value="1"/>
</dbReference>
<dbReference type="GO" id="GO:0016787">
    <property type="term" value="F:hydrolase activity"/>
    <property type="evidence" value="ECO:0007669"/>
    <property type="project" value="InterPro"/>
</dbReference>
<sequence>MFLTENDLNELVAWRRHLHAVPELSGQEAKTAEAVRARLQAAGADRIVSGLGGHGVLGIYDGRESGPTIMLRAELDALPIQEKSQLKHRSLIAGKAHLCGHDGHMAILAAVAQNLSQQRPSRGRVALLFQPAEEDGSGAAAVLADARFEQVRPDFVFALHNLPGLGLGQVSLAEGLVNCASQGMQIRLSGRTTHASNPALGISPKDALARLLLEIPALGRGTELDDDFSMLTVTHARLGEPAFGIAPGFGELWATLRTCTDMMMERLRLEAEDLVRRVTAGEGLSTEIAYRDVFNHCANDVDAVAQLRSALDAEGVRHSAEGLPLRGSEDFGRFGSRSKSAMFFLGAGKEHPGLHEPNYDFPDQLIEVGARIFIRTIRNLLG</sequence>
<dbReference type="AlphaFoldDB" id="A0A0R3BU94"/>
<feature type="binding site" evidence="2">
    <location>
        <position position="134"/>
    </location>
    <ligand>
        <name>Mn(2+)</name>
        <dbReference type="ChEBI" id="CHEBI:29035"/>
        <label>2</label>
    </ligand>
</feature>
<protein>
    <submittedName>
        <fullName evidence="3">Peptidase M20</fullName>
    </submittedName>
</protein>
<comment type="cofactor">
    <cofactor evidence="2">
        <name>Mn(2+)</name>
        <dbReference type="ChEBI" id="CHEBI:29035"/>
    </cofactor>
    <text evidence="2">The Mn(2+) ion enhances activity.</text>
</comment>
<evidence type="ECO:0000313" key="3">
    <source>
        <dbReference type="EMBL" id="KRP88848.1"/>
    </source>
</evidence>
<keyword evidence="2" id="KW-0479">Metal-binding</keyword>
<dbReference type="InterPro" id="IPR002933">
    <property type="entry name" value="Peptidase_M20"/>
</dbReference>
<dbReference type="PANTHER" id="PTHR11014:SF169">
    <property type="entry name" value="CLAN MH, FAMILY M20, PEPTIDASE T-LIKE METALLOPEPTIDASE"/>
    <property type="match status" value="1"/>
</dbReference>
<dbReference type="Gene3D" id="3.30.70.360">
    <property type="match status" value="1"/>
</dbReference>
<feature type="binding site" evidence="2">
    <location>
        <position position="101"/>
    </location>
    <ligand>
        <name>Mn(2+)</name>
        <dbReference type="ChEBI" id="CHEBI:29035"/>
        <label>2</label>
    </ligand>
</feature>
<keyword evidence="1" id="KW-0378">Hydrolase</keyword>
<dbReference type="InterPro" id="IPR036264">
    <property type="entry name" value="Bact_exopeptidase_dim_dom"/>
</dbReference>
<dbReference type="PANTHER" id="PTHR11014">
    <property type="entry name" value="PEPTIDASE M20 FAMILY MEMBER"/>
    <property type="match status" value="1"/>
</dbReference>
<evidence type="ECO:0000256" key="1">
    <source>
        <dbReference type="ARBA" id="ARBA00022801"/>
    </source>
</evidence>
<evidence type="ECO:0000313" key="4">
    <source>
        <dbReference type="Proteomes" id="UP000051380"/>
    </source>
</evidence>
<comment type="caution">
    <text evidence="3">The sequence shown here is derived from an EMBL/GenBank/DDBJ whole genome shotgun (WGS) entry which is preliminary data.</text>
</comment>
<name>A0A0R3BU94_9BRAD</name>
<dbReference type="RefSeq" id="WP_057029851.1">
    <property type="nucleotide sequence ID" value="NZ_LJYF01000040.1"/>
</dbReference>
<dbReference type="NCBIfam" id="TIGR01891">
    <property type="entry name" value="amidohydrolases"/>
    <property type="match status" value="1"/>
</dbReference>
<dbReference type="Pfam" id="PF01546">
    <property type="entry name" value="Peptidase_M20"/>
    <property type="match status" value="1"/>
</dbReference>
<feature type="binding site" evidence="2">
    <location>
        <position position="160"/>
    </location>
    <ligand>
        <name>Mn(2+)</name>
        <dbReference type="ChEBI" id="CHEBI:29035"/>
        <label>2</label>
    </ligand>
</feature>
<feature type="binding site" evidence="2">
    <location>
        <position position="99"/>
    </location>
    <ligand>
        <name>Mn(2+)</name>
        <dbReference type="ChEBI" id="CHEBI:29035"/>
        <label>2</label>
    </ligand>
</feature>
<dbReference type="Proteomes" id="UP000051380">
    <property type="component" value="Unassembled WGS sequence"/>
</dbReference>
<gene>
    <name evidence="3" type="ORF">AOQ72_00195</name>
</gene>
<dbReference type="InterPro" id="IPR017439">
    <property type="entry name" value="Amidohydrolase"/>
</dbReference>
<dbReference type="PIRSF" id="PIRSF005962">
    <property type="entry name" value="Pept_M20D_amidohydro"/>
    <property type="match status" value="1"/>
</dbReference>
<dbReference type="OrthoDB" id="9777385at2"/>
<dbReference type="EMBL" id="LJYF01000040">
    <property type="protein sequence ID" value="KRP88848.1"/>
    <property type="molecule type" value="Genomic_DNA"/>
</dbReference>
<dbReference type="GO" id="GO:0046872">
    <property type="term" value="F:metal ion binding"/>
    <property type="evidence" value="ECO:0007669"/>
    <property type="project" value="UniProtKB-KW"/>
</dbReference>
<organism evidence="3 4">
    <name type="scientific">Bradyrhizobium yuanmingense</name>
    <dbReference type="NCBI Taxonomy" id="108015"/>
    <lineage>
        <taxon>Bacteria</taxon>
        <taxon>Pseudomonadati</taxon>
        <taxon>Pseudomonadota</taxon>
        <taxon>Alphaproteobacteria</taxon>
        <taxon>Hyphomicrobiales</taxon>
        <taxon>Nitrobacteraceae</taxon>
        <taxon>Bradyrhizobium</taxon>
    </lineage>
</organism>
<feature type="binding site" evidence="2">
    <location>
        <position position="355"/>
    </location>
    <ligand>
        <name>Mn(2+)</name>
        <dbReference type="ChEBI" id="CHEBI:29035"/>
        <label>2</label>
    </ligand>
</feature>
<dbReference type="SUPFAM" id="SSF53187">
    <property type="entry name" value="Zn-dependent exopeptidases"/>
    <property type="match status" value="1"/>
</dbReference>
<reference evidence="3 4" key="1">
    <citation type="submission" date="2015-09" db="EMBL/GenBank/DDBJ databases">
        <title>Draft Genome Sequence of the Strain BR 3267 (Bradyrhizobium yuanmingense) recommended as inoculant for cowpea in Brazil.</title>
        <authorList>
            <person name="Simoes-Araujo J.L."/>
            <person name="Zilli J.E."/>
        </authorList>
    </citation>
    <scope>NUCLEOTIDE SEQUENCE [LARGE SCALE GENOMIC DNA]</scope>
    <source>
        <strain evidence="3 4">BR3267</strain>
    </source>
</reference>
<evidence type="ECO:0000256" key="2">
    <source>
        <dbReference type="PIRSR" id="PIRSR005962-1"/>
    </source>
</evidence>
<keyword evidence="2" id="KW-0464">Manganese</keyword>
<proteinExistence type="predicted"/>
<dbReference type="STRING" id="108015.GA0061099_100937"/>